<dbReference type="AlphaFoldDB" id="A0A7J7ECQ9"/>
<organism evidence="5 6">
    <name type="scientific">Diceros bicornis minor</name>
    <name type="common">South-central black rhinoceros</name>
    <dbReference type="NCBI Taxonomy" id="77932"/>
    <lineage>
        <taxon>Eukaryota</taxon>
        <taxon>Metazoa</taxon>
        <taxon>Chordata</taxon>
        <taxon>Craniata</taxon>
        <taxon>Vertebrata</taxon>
        <taxon>Euteleostomi</taxon>
        <taxon>Mammalia</taxon>
        <taxon>Eutheria</taxon>
        <taxon>Laurasiatheria</taxon>
        <taxon>Perissodactyla</taxon>
        <taxon>Rhinocerotidae</taxon>
        <taxon>Diceros</taxon>
    </lineage>
</organism>
<keyword evidence="3" id="KW-0732">Signal</keyword>
<dbReference type="EMBL" id="JACDTQ010003641">
    <property type="protein sequence ID" value="KAF5913477.1"/>
    <property type="molecule type" value="Genomic_DNA"/>
</dbReference>
<comment type="caution">
    <text evidence="5">The sequence shown here is derived from an EMBL/GenBank/DDBJ whole genome shotgun (WGS) entry which is preliminary data.</text>
</comment>
<feature type="domain" description="PLAC" evidence="4">
    <location>
        <begin position="159"/>
        <end position="198"/>
    </location>
</feature>
<accession>A0A7J7ECQ9</accession>
<sequence length="206" mass="23825">MRTQDLFRVLLTLTGYVEVLVIPAGARRIKVVEERPAHSYLGNLSLRDTGKQSINSDWKIEHSGAFNLAGTTVHYVRRGLWEKISAKGERKTIVSCTKIMNKNISIVDSKKCKYLTKPEPQIRKCNEQPCQTSDMIGENIQLFSSVFYNKVRTGLEAALTFKCLGDQWPVYCRVIREKNLCQDMRWYQRCCDTCRDFYAQKLQQKS</sequence>
<keyword evidence="2" id="KW-0964">Secreted</keyword>
<dbReference type="InterPro" id="IPR050439">
    <property type="entry name" value="ADAMTS_ADAMTS-like"/>
</dbReference>
<dbReference type="PANTHER" id="PTHR13723">
    <property type="entry name" value="ADAMTS A DISINTEGRIN AND METALLOPROTEASE WITH THROMBOSPONDIN MOTIFS PROTEASE"/>
    <property type="match status" value="1"/>
</dbReference>
<dbReference type="Pfam" id="PF23178">
    <property type="entry name" value="ADAMTS_C"/>
    <property type="match status" value="1"/>
</dbReference>
<evidence type="ECO:0000256" key="1">
    <source>
        <dbReference type="ARBA" id="ARBA00004613"/>
    </source>
</evidence>
<dbReference type="Proteomes" id="UP000551758">
    <property type="component" value="Unassembled WGS sequence"/>
</dbReference>
<dbReference type="InterPro" id="IPR056270">
    <property type="entry name" value="ADAMTS17/19_C"/>
</dbReference>
<dbReference type="GO" id="GO:0006508">
    <property type="term" value="P:proteolysis"/>
    <property type="evidence" value="ECO:0007669"/>
    <property type="project" value="TreeGrafter"/>
</dbReference>
<dbReference type="PANTHER" id="PTHR13723:SF197">
    <property type="entry name" value="A DISINTEGRIN AND METALLOPROTEINASE WITH THROMBOSPONDIN MOTIFS 19"/>
    <property type="match status" value="1"/>
</dbReference>
<proteinExistence type="predicted"/>
<dbReference type="InterPro" id="IPR010909">
    <property type="entry name" value="PLAC"/>
</dbReference>
<keyword evidence="6" id="KW-1185">Reference proteome</keyword>
<gene>
    <name evidence="5" type="ORF">HPG69_017095</name>
</gene>
<name>A0A7J7ECQ9_DICBM</name>
<dbReference type="Pfam" id="PF05986">
    <property type="entry name" value="ADAMTS_spacer1"/>
    <property type="match status" value="1"/>
</dbReference>
<dbReference type="InterPro" id="IPR010294">
    <property type="entry name" value="ADAMTS_spacer1"/>
</dbReference>
<protein>
    <recommendedName>
        <fullName evidence="4">PLAC domain-containing protein</fullName>
    </recommendedName>
</protein>
<comment type="subcellular location">
    <subcellularLocation>
        <location evidence="1">Secreted</location>
    </subcellularLocation>
</comment>
<dbReference type="GO" id="GO:0004222">
    <property type="term" value="F:metalloendopeptidase activity"/>
    <property type="evidence" value="ECO:0007669"/>
    <property type="project" value="TreeGrafter"/>
</dbReference>
<evidence type="ECO:0000256" key="2">
    <source>
        <dbReference type="ARBA" id="ARBA00022525"/>
    </source>
</evidence>
<reference evidence="5 6" key="1">
    <citation type="journal article" date="2020" name="Mol. Biol. Evol.">
        <title>Interspecific Gene Flow and the Evolution of Specialization in Black and White Rhinoceros.</title>
        <authorList>
            <person name="Moodley Y."/>
            <person name="Westbury M.V."/>
            <person name="Russo I.M."/>
            <person name="Gopalakrishnan S."/>
            <person name="Rakotoarivelo A."/>
            <person name="Olsen R.A."/>
            <person name="Prost S."/>
            <person name="Tunstall T."/>
            <person name="Ryder O.A."/>
            <person name="Dalen L."/>
            <person name="Bruford M.W."/>
        </authorList>
    </citation>
    <scope>NUCLEOTIDE SEQUENCE [LARGE SCALE GENOMIC DNA]</scope>
    <source>
        <strain evidence="5">SBR-YM</strain>
        <tissue evidence="5">Skin</tissue>
    </source>
</reference>
<evidence type="ECO:0000313" key="5">
    <source>
        <dbReference type="EMBL" id="KAF5913477.1"/>
    </source>
</evidence>
<dbReference type="GO" id="GO:0031012">
    <property type="term" value="C:extracellular matrix"/>
    <property type="evidence" value="ECO:0007669"/>
    <property type="project" value="TreeGrafter"/>
</dbReference>
<evidence type="ECO:0000313" key="6">
    <source>
        <dbReference type="Proteomes" id="UP000551758"/>
    </source>
</evidence>
<dbReference type="GO" id="GO:0005576">
    <property type="term" value="C:extracellular region"/>
    <property type="evidence" value="ECO:0007669"/>
    <property type="project" value="UniProtKB-SubCell"/>
</dbReference>
<evidence type="ECO:0000259" key="4">
    <source>
        <dbReference type="PROSITE" id="PS50900"/>
    </source>
</evidence>
<dbReference type="PROSITE" id="PS50900">
    <property type="entry name" value="PLAC"/>
    <property type="match status" value="1"/>
</dbReference>
<evidence type="ECO:0000256" key="3">
    <source>
        <dbReference type="ARBA" id="ARBA00022729"/>
    </source>
</evidence>
<dbReference type="GO" id="GO:0030198">
    <property type="term" value="P:extracellular matrix organization"/>
    <property type="evidence" value="ECO:0007669"/>
    <property type="project" value="TreeGrafter"/>
</dbReference>
<dbReference type="Gene3D" id="2.60.120.830">
    <property type="match status" value="1"/>
</dbReference>